<keyword evidence="2" id="KW-1185">Reference proteome</keyword>
<evidence type="ECO:0000313" key="1">
    <source>
        <dbReference type="EMBL" id="KAE9536325.1"/>
    </source>
</evidence>
<accession>A0A6G0TP39</accession>
<gene>
    <name evidence="1" type="ORF">AGLY_007114</name>
</gene>
<organism evidence="1 2">
    <name type="scientific">Aphis glycines</name>
    <name type="common">Soybean aphid</name>
    <dbReference type="NCBI Taxonomy" id="307491"/>
    <lineage>
        <taxon>Eukaryota</taxon>
        <taxon>Metazoa</taxon>
        <taxon>Ecdysozoa</taxon>
        <taxon>Arthropoda</taxon>
        <taxon>Hexapoda</taxon>
        <taxon>Insecta</taxon>
        <taxon>Pterygota</taxon>
        <taxon>Neoptera</taxon>
        <taxon>Paraneoptera</taxon>
        <taxon>Hemiptera</taxon>
        <taxon>Sternorrhyncha</taxon>
        <taxon>Aphidomorpha</taxon>
        <taxon>Aphidoidea</taxon>
        <taxon>Aphididae</taxon>
        <taxon>Aphidini</taxon>
        <taxon>Aphis</taxon>
        <taxon>Aphis</taxon>
    </lineage>
</organism>
<reference evidence="1 2" key="1">
    <citation type="submission" date="2019-08" db="EMBL/GenBank/DDBJ databases">
        <title>The genome of the soybean aphid Biotype 1, its phylome, world population structure and adaptation to the North American continent.</title>
        <authorList>
            <person name="Giordano R."/>
            <person name="Donthu R.K."/>
            <person name="Hernandez A.G."/>
            <person name="Wright C.L."/>
            <person name="Zimin A.V."/>
        </authorList>
    </citation>
    <scope>NUCLEOTIDE SEQUENCE [LARGE SCALE GENOMIC DNA]</scope>
    <source>
        <tissue evidence="1">Whole aphids</tissue>
    </source>
</reference>
<comment type="caution">
    <text evidence="1">The sequence shown here is derived from an EMBL/GenBank/DDBJ whole genome shotgun (WGS) entry which is preliminary data.</text>
</comment>
<sequence>MISSRPSIFSSVSCLRSPIYFTTLAPLNISSTNPVCCILSPSFSLMLAPNFPSATPKVTFDILPTLGTLTLGQYTYECDNKQLDETRTRQTDVRFYCFVPSEMLLMDSNASTDVLKGANANSSMILVKRCKSRTDFSTSDNSEPISSNSLTLNSVKPVACSTLHITVIQNENIDISNIHIIYFINRKINLYLNTGSLISYLKDKILNKVMNDLYNFKNRIKNYTHLYQDRTVFKLNYIVYKPASIMLNYQVYDKIKRASVQFKILLTKIPIE</sequence>
<proteinExistence type="predicted"/>
<protein>
    <submittedName>
        <fullName evidence="1">Uncharacterized protein</fullName>
    </submittedName>
</protein>
<evidence type="ECO:0000313" key="2">
    <source>
        <dbReference type="Proteomes" id="UP000475862"/>
    </source>
</evidence>
<dbReference type="Proteomes" id="UP000475862">
    <property type="component" value="Unassembled WGS sequence"/>
</dbReference>
<name>A0A6G0TP39_APHGL</name>
<dbReference type="EMBL" id="VYZN01000023">
    <property type="protein sequence ID" value="KAE9536325.1"/>
    <property type="molecule type" value="Genomic_DNA"/>
</dbReference>
<dbReference type="AlphaFoldDB" id="A0A6G0TP39"/>